<evidence type="ECO:0000256" key="5">
    <source>
        <dbReference type="ARBA" id="ARBA00023163"/>
    </source>
</evidence>
<evidence type="ECO:0000256" key="3">
    <source>
        <dbReference type="ARBA" id="ARBA00023082"/>
    </source>
</evidence>
<evidence type="ECO:0000256" key="2">
    <source>
        <dbReference type="ARBA" id="ARBA00023015"/>
    </source>
</evidence>
<comment type="caution">
    <text evidence="8">The sequence shown here is derived from an EMBL/GenBank/DDBJ whole genome shotgun (WGS) entry which is preliminary data.</text>
</comment>
<keyword evidence="2" id="KW-0805">Transcription regulation</keyword>
<feature type="region of interest" description="Disordered" evidence="6">
    <location>
        <begin position="90"/>
        <end position="125"/>
    </location>
</feature>
<dbReference type="RefSeq" id="WP_171436565.1">
    <property type="nucleotide sequence ID" value="NZ_JABFJV010000143.1"/>
</dbReference>
<evidence type="ECO:0000313" key="9">
    <source>
        <dbReference type="Proteomes" id="UP000563426"/>
    </source>
</evidence>
<accession>A0A7Y4NU95</accession>
<reference evidence="8 9" key="1">
    <citation type="submission" date="2020-05" db="EMBL/GenBank/DDBJ databases">
        <authorList>
            <person name="Whitworth D."/>
        </authorList>
    </citation>
    <scope>NUCLEOTIDE SEQUENCE [LARGE SCALE GENOMIC DNA]</scope>
    <source>
        <strain evidence="8 9">AB043B</strain>
    </source>
</reference>
<feature type="domain" description="RNA polymerase sigma factor 70 region 4 type 2" evidence="7">
    <location>
        <begin position="142"/>
        <end position="186"/>
    </location>
</feature>
<dbReference type="NCBIfam" id="TIGR02937">
    <property type="entry name" value="sigma70-ECF"/>
    <property type="match status" value="1"/>
</dbReference>
<dbReference type="EMBL" id="JABFJV010000143">
    <property type="protein sequence ID" value="NOK36068.1"/>
    <property type="molecule type" value="Genomic_DNA"/>
</dbReference>
<comment type="similarity">
    <text evidence="1">Belongs to the sigma-70 factor family. ECF subfamily.</text>
</comment>
<dbReference type="Pfam" id="PF08281">
    <property type="entry name" value="Sigma70_r4_2"/>
    <property type="match status" value="1"/>
</dbReference>
<dbReference type="PANTHER" id="PTHR43133">
    <property type="entry name" value="RNA POLYMERASE ECF-TYPE SIGMA FACTO"/>
    <property type="match status" value="1"/>
</dbReference>
<keyword evidence="3" id="KW-0731">Sigma factor</keyword>
<evidence type="ECO:0000256" key="1">
    <source>
        <dbReference type="ARBA" id="ARBA00010641"/>
    </source>
</evidence>
<dbReference type="InterPro" id="IPR013249">
    <property type="entry name" value="RNA_pol_sigma70_r4_t2"/>
</dbReference>
<sequence>MSTLPTTELIHRARDGQREALEELLRRYQAVLRKWARGAIKPDAPGGARPSDVAQDASLAVFRHFLSFKGASQAEWTSWLRKVVTSKAKMSRRRAKGAERNSSGNVPLDSLGETQEVASARRSPSQVTAHREEWRRLLVHFQGLPADQQEALILRRLKELSVAEVAERMHRSEASVDSLVQRATRTLRDLMVGVEAEAATPEAQRIRNMADMVLTGYLRRCEAGERVTLEEVIQEHPDCAEELRGLLHGMEQLKALWPGEPT</sequence>
<dbReference type="AlphaFoldDB" id="A0A7Y4NU95"/>
<evidence type="ECO:0000256" key="4">
    <source>
        <dbReference type="ARBA" id="ARBA00023125"/>
    </source>
</evidence>
<dbReference type="SUPFAM" id="SSF88946">
    <property type="entry name" value="Sigma2 domain of RNA polymerase sigma factors"/>
    <property type="match status" value="1"/>
</dbReference>
<gene>
    <name evidence="8" type="ORF">HMI49_22965</name>
</gene>
<name>A0A7Y4NU95_9BACT</name>
<proteinExistence type="inferred from homology"/>
<dbReference type="GO" id="GO:0003677">
    <property type="term" value="F:DNA binding"/>
    <property type="evidence" value="ECO:0007669"/>
    <property type="project" value="UniProtKB-KW"/>
</dbReference>
<organism evidence="8 9">
    <name type="scientific">Corallococcus exercitus</name>
    <dbReference type="NCBI Taxonomy" id="2316736"/>
    <lineage>
        <taxon>Bacteria</taxon>
        <taxon>Pseudomonadati</taxon>
        <taxon>Myxococcota</taxon>
        <taxon>Myxococcia</taxon>
        <taxon>Myxococcales</taxon>
        <taxon>Cystobacterineae</taxon>
        <taxon>Myxococcaceae</taxon>
        <taxon>Corallococcus</taxon>
    </lineage>
</organism>
<keyword evidence="5" id="KW-0804">Transcription</keyword>
<dbReference type="GO" id="GO:0016987">
    <property type="term" value="F:sigma factor activity"/>
    <property type="evidence" value="ECO:0007669"/>
    <property type="project" value="UniProtKB-KW"/>
</dbReference>
<dbReference type="Gene3D" id="1.10.10.10">
    <property type="entry name" value="Winged helix-like DNA-binding domain superfamily/Winged helix DNA-binding domain"/>
    <property type="match status" value="1"/>
</dbReference>
<keyword evidence="9" id="KW-1185">Reference proteome</keyword>
<dbReference type="SUPFAM" id="SSF88659">
    <property type="entry name" value="Sigma3 and sigma4 domains of RNA polymerase sigma factors"/>
    <property type="match status" value="1"/>
</dbReference>
<dbReference type="InterPro" id="IPR036388">
    <property type="entry name" value="WH-like_DNA-bd_sf"/>
</dbReference>
<evidence type="ECO:0000259" key="7">
    <source>
        <dbReference type="Pfam" id="PF08281"/>
    </source>
</evidence>
<feature type="compositionally biased region" description="Polar residues" evidence="6">
    <location>
        <begin position="112"/>
        <end position="125"/>
    </location>
</feature>
<evidence type="ECO:0000256" key="6">
    <source>
        <dbReference type="SAM" id="MobiDB-lite"/>
    </source>
</evidence>
<dbReference type="Gene3D" id="1.10.1740.10">
    <property type="match status" value="1"/>
</dbReference>
<evidence type="ECO:0000313" key="8">
    <source>
        <dbReference type="EMBL" id="NOK36068.1"/>
    </source>
</evidence>
<dbReference type="Proteomes" id="UP000563426">
    <property type="component" value="Unassembled WGS sequence"/>
</dbReference>
<dbReference type="GO" id="GO:0006352">
    <property type="term" value="P:DNA-templated transcription initiation"/>
    <property type="evidence" value="ECO:0007669"/>
    <property type="project" value="InterPro"/>
</dbReference>
<dbReference type="InterPro" id="IPR014284">
    <property type="entry name" value="RNA_pol_sigma-70_dom"/>
</dbReference>
<dbReference type="PANTHER" id="PTHR43133:SF8">
    <property type="entry name" value="RNA POLYMERASE SIGMA FACTOR HI_1459-RELATED"/>
    <property type="match status" value="1"/>
</dbReference>
<dbReference type="InterPro" id="IPR013324">
    <property type="entry name" value="RNA_pol_sigma_r3/r4-like"/>
</dbReference>
<protein>
    <submittedName>
        <fullName evidence="8">Sigma-70 family RNA polymerase sigma factor</fullName>
    </submittedName>
</protein>
<keyword evidence="4" id="KW-0238">DNA-binding</keyword>
<dbReference type="InterPro" id="IPR039425">
    <property type="entry name" value="RNA_pol_sigma-70-like"/>
</dbReference>
<dbReference type="InterPro" id="IPR013325">
    <property type="entry name" value="RNA_pol_sigma_r2"/>
</dbReference>